<protein>
    <submittedName>
        <fullName evidence="1">Uncharacterized protein</fullName>
    </submittedName>
</protein>
<evidence type="ECO:0000313" key="2">
    <source>
        <dbReference type="Proteomes" id="UP000438429"/>
    </source>
</evidence>
<dbReference type="AlphaFoldDB" id="A0A6A4TBF4"/>
<organism evidence="1 2">
    <name type="scientific">Scophthalmus maximus</name>
    <name type="common">Turbot</name>
    <name type="synonym">Psetta maxima</name>
    <dbReference type="NCBI Taxonomy" id="52904"/>
    <lineage>
        <taxon>Eukaryota</taxon>
        <taxon>Metazoa</taxon>
        <taxon>Chordata</taxon>
        <taxon>Craniata</taxon>
        <taxon>Vertebrata</taxon>
        <taxon>Euteleostomi</taxon>
        <taxon>Actinopterygii</taxon>
        <taxon>Neopterygii</taxon>
        <taxon>Teleostei</taxon>
        <taxon>Neoteleostei</taxon>
        <taxon>Acanthomorphata</taxon>
        <taxon>Carangaria</taxon>
        <taxon>Pleuronectiformes</taxon>
        <taxon>Pleuronectoidei</taxon>
        <taxon>Scophthalmidae</taxon>
        <taxon>Scophthalmus</taxon>
    </lineage>
</organism>
<name>A0A6A4TBF4_SCOMX</name>
<reference evidence="1 2" key="1">
    <citation type="submission" date="2019-06" db="EMBL/GenBank/DDBJ databases">
        <title>Draft genomes of female and male turbot (Scophthalmus maximus).</title>
        <authorList>
            <person name="Xu H."/>
            <person name="Xu X.-W."/>
            <person name="Shao C."/>
            <person name="Chen S."/>
        </authorList>
    </citation>
    <scope>NUCLEOTIDE SEQUENCE [LARGE SCALE GENOMIC DNA]</scope>
    <source>
        <strain evidence="1">Ysfricsl-2016a</strain>
        <tissue evidence="1">Blood</tissue>
    </source>
</reference>
<dbReference type="EMBL" id="VEVO01000007">
    <property type="protein sequence ID" value="KAF0039532.1"/>
    <property type="molecule type" value="Genomic_DNA"/>
</dbReference>
<dbReference type="Proteomes" id="UP000438429">
    <property type="component" value="Unassembled WGS sequence"/>
</dbReference>
<sequence>MKMVQEASCLKMNAADSECLASHSRALRSKKRKAAVFSRWRHESKHSRVPVTGSELKRNVSCDETEIPDKAVFYQTFAFEGVQSMDYYANDKELHLWGVTAFSGIKLDDSSIKRSRYPSALTSVLAGCLPSPLNGLINPSWFLDGLDFIVSHSPLSSCSSLILNVILSDFNMSAFSERRAFDYIELERQIPACTVTEHILDLTQHHQQLVDRSNSSCGVQGLYSRLCLKLKKGCSSSLFENVLTLLQRIIRGFTLTTGVINAKALMYYPVFPVIQRSPPLVLRKNSVKWPFGNPTGGLLYSQTHVEACQISNRMKASEQTFANERFVIHTQHIRKKCQWSK</sequence>
<accession>A0A6A4TBF4</accession>
<gene>
    <name evidence="1" type="ORF">F2P81_007767</name>
</gene>
<evidence type="ECO:0000313" key="1">
    <source>
        <dbReference type="EMBL" id="KAF0039532.1"/>
    </source>
</evidence>
<comment type="caution">
    <text evidence="1">The sequence shown here is derived from an EMBL/GenBank/DDBJ whole genome shotgun (WGS) entry which is preliminary data.</text>
</comment>
<proteinExistence type="predicted"/>